<dbReference type="InterPro" id="IPR000048">
    <property type="entry name" value="IQ_motif_EF-hand-BS"/>
</dbReference>
<proteinExistence type="inferred from homology"/>
<dbReference type="InterPro" id="IPR014756">
    <property type="entry name" value="Ig_E-set"/>
</dbReference>
<feature type="domain" description="CG-1" evidence="16">
    <location>
        <begin position="626"/>
        <end position="752"/>
    </location>
</feature>
<dbReference type="InterPro" id="IPR005559">
    <property type="entry name" value="CG-1_dom"/>
</dbReference>
<organism evidence="17 18">
    <name type="scientific">Solanum verrucosum</name>
    <dbReference type="NCBI Taxonomy" id="315347"/>
    <lineage>
        <taxon>Eukaryota</taxon>
        <taxon>Viridiplantae</taxon>
        <taxon>Streptophyta</taxon>
        <taxon>Embryophyta</taxon>
        <taxon>Tracheophyta</taxon>
        <taxon>Spermatophyta</taxon>
        <taxon>Magnoliopsida</taxon>
        <taxon>eudicotyledons</taxon>
        <taxon>Gunneridae</taxon>
        <taxon>Pentapetalae</taxon>
        <taxon>asterids</taxon>
        <taxon>lamiids</taxon>
        <taxon>Solanales</taxon>
        <taxon>Solanaceae</taxon>
        <taxon>Solanoideae</taxon>
        <taxon>Solaneae</taxon>
        <taxon>Solanum</taxon>
    </lineage>
</organism>
<dbReference type="Pfam" id="PF00612">
    <property type="entry name" value="IQ"/>
    <property type="match status" value="2"/>
</dbReference>
<evidence type="ECO:0000256" key="12">
    <source>
        <dbReference type="ARBA" id="ARBA00023163"/>
    </source>
</evidence>
<dbReference type="CDD" id="cd01650">
    <property type="entry name" value="RT_nLTR_like"/>
    <property type="match status" value="1"/>
</dbReference>
<keyword evidence="6" id="KW-0112">Calmodulin-binding</keyword>
<dbReference type="GO" id="GO:0005634">
    <property type="term" value="C:nucleus"/>
    <property type="evidence" value="ECO:0007669"/>
    <property type="project" value="UniProtKB-SubCell"/>
</dbReference>
<dbReference type="FunFam" id="1.20.5.190:FF:000003">
    <property type="entry name" value="Calmodulin-binding transcription activator 2"/>
    <property type="match status" value="1"/>
</dbReference>
<feature type="compositionally biased region" description="Polar residues" evidence="14">
    <location>
        <begin position="782"/>
        <end position="795"/>
    </location>
</feature>
<keyword evidence="12" id="KW-0804">Transcription</keyword>
<comment type="subcellular location">
    <subcellularLocation>
        <location evidence="1">Nucleus</location>
    </subcellularLocation>
</comment>
<dbReference type="SUPFAM" id="SSF81296">
    <property type="entry name" value="E set domains"/>
    <property type="match status" value="1"/>
</dbReference>
<dbReference type="PROSITE" id="PS50878">
    <property type="entry name" value="RT_POL"/>
    <property type="match status" value="1"/>
</dbReference>
<dbReference type="SUPFAM" id="SSF48403">
    <property type="entry name" value="Ankyrin repeat"/>
    <property type="match status" value="1"/>
</dbReference>
<keyword evidence="7" id="KW-0805">Transcription regulation</keyword>
<dbReference type="SUPFAM" id="SSF56672">
    <property type="entry name" value="DNA/RNA polymerases"/>
    <property type="match status" value="1"/>
</dbReference>
<sequence length="1619" mass="184445">MAFIKGRQIMDAILIANERVESRQRSKLPGILCKLDIQKAYDHLNWGFLIQMMKKMGFGARWVKWIKHCISTVKFSVLMNRTPNVFFPSHRGLRQGDPLSPFLFILAMEGLSSLLHTAKVKGWIRGFQTGDVNSLEITHLQYAYDTLVLCDAVEEHILIVRAIFIIFEAVSGLHINWKKSFIYPINEVVELESLATKLGGTVGNLPTTYLGMPLGAKSNSIVIWNGVLEKCEKKLSNWKSQYLSRGGRLTLANSVLDALPAYMMSIFPTPENVITRIDKIRRDFFLQGTVDKNKFHLVKWEELTVGKKAGGVGMRNLKAQNQSLMMKWLWKFGTYDNMLWKEVIIAKYGMEDNWTTNMVSIPYSCTVWRAIRKVWPLLKRRINDKATVAEMWTGQGWNLNLRRNLNDWEVGRVATFYTIMASFNNLSVERDTIVWKKGRKGIFSVNSAYRELNRSNHREENWPWKMIWKTKIPYKVNCFIWLLAKESVLTHDNLNKRKFQLCSRCFLCGEQMEKISHLFLHCKWIEQLWRMFINLRKINWVKPGNIRGVLNSWNSDGACYKNGYGGSTQKKWHYGGTLSFRSMRLRFRGSLKKLSPFGRFVGKSIRNQWQNFRRNVVIMVENGYDINDLVREAQIRWLKPAEVLFILRNHENHQLSSEPSQKPPSGSLFLFNKRVLRFFRKDGHSWRKKKDGRTVGEAHERLKVGNAEALNCYYAHGEQNPNFQRRSYWMLDPAYDHIVLVHYRDITEGRQNPAFMSESSPISSAFSPSPSSYSTPHTGSTGIASESYDQYQNQPSPGEICSDAIINNNGTSDTIGRTEEVISSPGLEMSQALRRLEEQLSLNDDSFKEIDPLYADAINDDSSLIQMQGNSNSLLLQHHSGESSESHHQDLTQDGHMWKDMLDHYGVSASAESQTKYLHKLDENAMLQTSSERRAIEAYESYKWRDFSDREAQTAPVPAFKQLEDFKYTTYPPAITTFGSNPDEYTTIFDQDQIGTSLEDEMSLTIAQKQKFTIRHISPDWGYSSEATKIVIIGSFLCNPSECTWTCMFGNIEVPVQIIQEGVICCQAPRHLPGKVTLCVTSGNRESCSEVREFEYRVKPDDCARNNQPDVEGAYGSTEELLLLVRFVQLLLSDLSVQKGESSELGNDFLEKSKASEDSWSQIIESLLFGSSMPMITIDWLLQELLKDKFQQWLSCKLQQKDNQIGCSLSKKEQGIIHMVAGLGFEWALHPILNAGVSVNFRDINGWTALHWAARFGSFTETFCLVPNLPMIRATRLRWFGHVMRRCTDAPVLRCEREKMVASLIASGASAGAVTDPSSRDPVGKTAASIASSCGHKGLAGYLSEVALTSHLSSLTLEESELSKGTADVEAERTISSISNTSATINEDQRSLKDTLAAVRNAAQAAARIQSAFRAHSFHKRQQREFGVSASGDEYGILSNDIQGLSAASKLAFRNPRDYNSAALAIQKKYRGWKGRKDFLAFRQKVVKIQAHVRGYQVRKQYKVCWAVGILEKVVLRWRRRGVGLRGFRHDTESIDEIEDEDILKVFRKQKVDAALDEAVSRVLSMVESPGARQQYHRILEKYRQAKAELEGADSETASTAHGDMSNMENDDIYQFPSY</sequence>
<keyword evidence="13" id="KW-0539">Nucleus</keyword>
<dbReference type="InterPro" id="IPR026960">
    <property type="entry name" value="RVT-Znf"/>
</dbReference>
<dbReference type="GO" id="GO:0006357">
    <property type="term" value="P:regulation of transcription by RNA polymerase II"/>
    <property type="evidence" value="ECO:0007669"/>
    <property type="project" value="TreeGrafter"/>
</dbReference>
<dbReference type="InterPro" id="IPR027417">
    <property type="entry name" value="P-loop_NTPase"/>
</dbReference>
<evidence type="ECO:0000256" key="1">
    <source>
        <dbReference type="ARBA" id="ARBA00004123"/>
    </source>
</evidence>
<protein>
    <recommendedName>
        <fullName evidence="19">Calmodulin-binding transcription activator 4</fullName>
    </recommendedName>
</protein>
<evidence type="ECO:0000256" key="10">
    <source>
        <dbReference type="ARBA" id="ARBA00023125"/>
    </source>
</evidence>
<dbReference type="CDD" id="cd00102">
    <property type="entry name" value="IPT"/>
    <property type="match status" value="1"/>
</dbReference>
<keyword evidence="8" id="KW-0040">ANK repeat</keyword>
<evidence type="ECO:0000256" key="5">
    <source>
        <dbReference type="ARBA" id="ARBA00022837"/>
    </source>
</evidence>
<keyword evidence="5" id="KW-0106">Calcium</keyword>
<keyword evidence="9" id="KW-0175">Coiled coil</keyword>
<dbReference type="PROSITE" id="PS50096">
    <property type="entry name" value="IQ"/>
    <property type="match status" value="2"/>
</dbReference>
<evidence type="ECO:0000256" key="2">
    <source>
        <dbReference type="ARBA" id="ARBA00008267"/>
    </source>
</evidence>
<dbReference type="Proteomes" id="UP001234989">
    <property type="component" value="Chromosome 5"/>
</dbReference>
<dbReference type="SUPFAM" id="SSF52540">
    <property type="entry name" value="P-loop containing nucleoside triphosphate hydrolases"/>
    <property type="match status" value="1"/>
</dbReference>
<dbReference type="InterPro" id="IPR036770">
    <property type="entry name" value="Ankyrin_rpt-contain_sf"/>
</dbReference>
<accession>A0AAF0QY34</accession>
<dbReference type="GO" id="GO:0003712">
    <property type="term" value="F:transcription coregulator activity"/>
    <property type="evidence" value="ECO:0007669"/>
    <property type="project" value="TreeGrafter"/>
</dbReference>
<evidence type="ECO:0000256" key="8">
    <source>
        <dbReference type="ARBA" id="ARBA00023043"/>
    </source>
</evidence>
<comment type="similarity">
    <text evidence="2">Belongs to the CAMTA family.</text>
</comment>
<dbReference type="InterPro" id="IPR002909">
    <property type="entry name" value="IPT_dom"/>
</dbReference>
<evidence type="ECO:0000256" key="6">
    <source>
        <dbReference type="ARBA" id="ARBA00022860"/>
    </source>
</evidence>
<dbReference type="PANTHER" id="PTHR23335">
    <property type="entry name" value="CALMODULIN-BINDING TRANSCRIPTION ACTIVATOR CAMTA"/>
    <property type="match status" value="1"/>
</dbReference>
<dbReference type="FunFam" id="2.60.40.10:FF:000314">
    <property type="entry name" value="Calmodulin-binding transcription activator 2"/>
    <property type="match status" value="1"/>
</dbReference>
<dbReference type="Gene3D" id="1.20.5.190">
    <property type="match status" value="1"/>
</dbReference>
<evidence type="ECO:0000256" key="14">
    <source>
        <dbReference type="SAM" id="MobiDB-lite"/>
    </source>
</evidence>
<dbReference type="GO" id="GO:0009409">
    <property type="term" value="P:response to cold"/>
    <property type="evidence" value="ECO:0007669"/>
    <property type="project" value="UniProtKB-ARBA"/>
</dbReference>
<evidence type="ECO:0000256" key="7">
    <source>
        <dbReference type="ARBA" id="ARBA00023015"/>
    </source>
</evidence>
<evidence type="ECO:0000256" key="9">
    <source>
        <dbReference type="ARBA" id="ARBA00023054"/>
    </source>
</evidence>
<keyword evidence="18" id="KW-1185">Reference proteome</keyword>
<dbReference type="Gene3D" id="2.60.40.10">
    <property type="entry name" value="Immunoglobulins"/>
    <property type="match status" value="1"/>
</dbReference>
<dbReference type="Pfam" id="PF00078">
    <property type="entry name" value="RVT_1"/>
    <property type="match status" value="1"/>
</dbReference>
<keyword evidence="11" id="KW-0010">Activator</keyword>
<dbReference type="PROSITE" id="PS51437">
    <property type="entry name" value="CG_1"/>
    <property type="match status" value="1"/>
</dbReference>
<dbReference type="InterPro" id="IPR013783">
    <property type="entry name" value="Ig-like_fold"/>
</dbReference>
<dbReference type="GO" id="GO:0005516">
    <property type="term" value="F:calmodulin binding"/>
    <property type="evidence" value="ECO:0007669"/>
    <property type="project" value="UniProtKB-KW"/>
</dbReference>
<evidence type="ECO:0000256" key="11">
    <source>
        <dbReference type="ARBA" id="ARBA00023159"/>
    </source>
</evidence>
<dbReference type="Pfam" id="PF03859">
    <property type="entry name" value="CG-1"/>
    <property type="match status" value="1"/>
</dbReference>
<feature type="region of interest" description="Disordered" evidence="14">
    <location>
        <begin position="1591"/>
        <end position="1611"/>
    </location>
</feature>
<dbReference type="Gene3D" id="1.25.40.20">
    <property type="entry name" value="Ankyrin repeat-containing domain"/>
    <property type="match status" value="1"/>
</dbReference>
<evidence type="ECO:0000259" key="15">
    <source>
        <dbReference type="PROSITE" id="PS50878"/>
    </source>
</evidence>
<feature type="compositionally biased region" description="Low complexity" evidence="14">
    <location>
        <begin position="757"/>
        <end position="781"/>
    </location>
</feature>
<dbReference type="Pfam" id="PF01833">
    <property type="entry name" value="TIG"/>
    <property type="match status" value="1"/>
</dbReference>
<dbReference type="EMBL" id="CP133616">
    <property type="protein sequence ID" value="WMV29175.1"/>
    <property type="molecule type" value="Genomic_DNA"/>
</dbReference>
<evidence type="ECO:0008006" key="19">
    <source>
        <dbReference type="Google" id="ProtNLM"/>
    </source>
</evidence>
<name>A0AAF0QY34_SOLVR</name>
<evidence type="ECO:0000259" key="16">
    <source>
        <dbReference type="PROSITE" id="PS51437"/>
    </source>
</evidence>
<evidence type="ECO:0000256" key="3">
    <source>
        <dbReference type="ARBA" id="ARBA00022553"/>
    </source>
</evidence>
<evidence type="ECO:0000313" key="17">
    <source>
        <dbReference type="EMBL" id="WMV29175.1"/>
    </source>
</evidence>
<keyword evidence="4" id="KW-0677">Repeat</keyword>
<reference evidence="17" key="1">
    <citation type="submission" date="2023-08" db="EMBL/GenBank/DDBJ databases">
        <title>A de novo genome assembly of Solanum verrucosum Schlechtendal, a Mexican diploid species geographically isolated from the other diploid A-genome species in potato relatives.</title>
        <authorList>
            <person name="Hosaka K."/>
        </authorList>
    </citation>
    <scope>NUCLEOTIDE SEQUENCE</scope>
    <source>
        <tissue evidence="17">Young leaves</tissue>
    </source>
</reference>
<evidence type="ECO:0000256" key="4">
    <source>
        <dbReference type="ARBA" id="ARBA00022737"/>
    </source>
</evidence>
<keyword evidence="3" id="KW-0597">Phosphoprotein</keyword>
<feature type="region of interest" description="Disordered" evidence="14">
    <location>
        <begin position="756"/>
        <end position="795"/>
    </location>
</feature>
<evidence type="ECO:0000256" key="13">
    <source>
        <dbReference type="ARBA" id="ARBA00023242"/>
    </source>
</evidence>
<dbReference type="SMART" id="SM00015">
    <property type="entry name" value="IQ"/>
    <property type="match status" value="3"/>
</dbReference>
<dbReference type="PANTHER" id="PTHR23335:SF1">
    <property type="entry name" value="CALMODULIN-BINDING TRANSCRIPTION ACTIVATOR, ISOFORM F"/>
    <property type="match status" value="1"/>
</dbReference>
<dbReference type="Pfam" id="PF13966">
    <property type="entry name" value="zf-RVT"/>
    <property type="match status" value="1"/>
</dbReference>
<dbReference type="GO" id="GO:0003690">
    <property type="term" value="F:double-stranded DNA binding"/>
    <property type="evidence" value="ECO:0007669"/>
    <property type="project" value="TreeGrafter"/>
</dbReference>
<dbReference type="SMART" id="SM01076">
    <property type="entry name" value="CG-1"/>
    <property type="match status" value="1"/>
</dbReference>
<feature type="domain" description="Reverse transcriptase" evidence="15">
    <location>
        <begin position="1"/>
        <end position="214"/>
    </location>
</feature>
<dbReference type="InterPro" id="IPR043502">
    <property type="entry name" value="DNA/RNA_pol_sf"/>
</dbReference>
<gene>
    <name evidence="17" type="ORF">MTR67_022560</name>
</gene>
<keyword evidence="10" id="KW-0238">DNA-binding</keyword>
<evidence type="ECO:0000313" key="18">
    <source>
        <dbReference type="Proteomes" id="UP001234989"/>
    </source>
</evidence>
<dbReference type="InterPro" id="IPR000477">
    <property type="entry name" value="RT_dom"/>
</dbReference>